<evidence type="ECO:0000259" key="1">
    <source>
        <dbReference type="PROSITE" id="PS50043"/>
    </source>
</evidence>
<dbReference type="GO" id="GO:0003677">
    <property type="term" value="F:DNA binding"/>
    <property type="evidence" value="ECO:0007669"/>
    <property type="project" value="UniProtKB-KW"/>
</dbReference>
<evidence type="ECO:0000313" key="3">
    <source>
        <dbReference type="Proteomes" id="UP000182725"/>
    </source>
</evidence>
<dbReference type="PROSITE" id="PS50043">
    <property type="entry name" value="HTH_LUXR_2"/>
    <property type="match status" value="1"/>
</dbReference>
<dbReference type="InterPro" id="IPR016032">
    <property type="entry name" value="Sig_transdc_resp-reg_C-effctor"/>
</dbReference>
<feature type="domain" description="HTH luxR-type" evidence="1">
    <location>
        <begin position="154"/>
        <end position="219"/>
    </location>
</feature>
<gene>
    <name evidence="2" type="ORF">SAMN04489740_0520</name>
</gene>
<dbReference type="RefSeq" id="WP_170835409.1">
    <property type="nucleotide sequence ID" value="NZ_FNTV01000001.1"/>
</dbReference>
<dbReference type="SUPFAM" id="SSF52172">
    <property type="entry name" value="CheY-like"/>
    <property type="match status" value="1"/>
</dbReference>
<dbReference type="SMART" id="SM00421">
    <property type="entry name" value="HTH_LUXR"/>
    <property type="match status" value="1"/>
</dbReference>
<sequence>MNVGTIQTVATLQMAVVGCDYVTNLGLSQLLNRANYINVLASVPSLPALNSVMETSNVDLVLIDAGIPLMDLMHICRELAAAETSPTVVVMGDLPFEVTESLIFAGVSAILNNGVVAEDIPTALRMAHRGGAVLVNKGSRLALMERSNSYDIGNRVRFDGLNTRERAVALGVAEGKSNGQLASELHVSEATVKLLVSNVMGKLRVSNRVQIAVVVTKARLV</sequence>
<proteinExistence type="predicted"/>
<dbReference type="PANTHER" id="PTHR45566:SF1">
    <property type="entry name" value="HTH-TYPE TRANSCRIPTIONAL REGULATOR YHJB-RELATED"/>
    <property type="match status" value="1"/>
</dbReference>
<dbReference type="EMBL" id="FNTV01000001">
    <property type="protein sequence ID" value="SEE03342.1"/>
    <property type="molecule type" value="Genomic_DNA"/>
</dbReference>
<dbReference type="SUPFAM" id="SSF46894">
    <property type="entry name" value="C-terminal effector domain of the bipartite response regulators"/>
    <property type="match status" value="1"/>
</dbReference>
<keyword evidence="2" id="KW-0238">DNA-binding</keyword>
<dbReference type="GO" id="GO:0006355">
    <property type="term" value="P:regulation of DNA-templated transcription"/>
    <property type="evidence" value="ECO:0007669"/>
    <property type="project" value="InterPro"/>
</dbReference>
<dbReference type="AlphaFoldDB" id="A0A1H5FIT7"/>
<dbReference type="Gene3D" id="3.40.50.2300">
    <property type="match status" value="1"/>
</dbReference>
<protein>
    <submittedName>
        <fullName evidence="2">DNA-binding response regulator, NarL/FixJ family, contains REC and HTH domains</fullName>
    </submittedName>
</protein>
<name>A0A1H5FIT7_9MICC</name>
<dbReference type="Pfam" id="PF00196">
    <property type="entry name" value="GerE"/>
    <property type="match status" value="1"/>
</dbReference>
<organism evidence="2 3">
    <name type="scientific">Arthrobacter alpinus</name>
    <dbReference type="NCBI Taxonomy" id="656366"/>
    <lineage>
        <taxon>Bacteria</taxon>
        <taxon>Bacillati</taxon>
        <taxon>Actinomycetota</taxon>
        <taxon>Actinomycetes</taxon>
        <taxon>Micrococcales</taxon>
        <taxon>Micrococcaceae</taxon>
        <taxon>Arthrobacter</taxon>
    </lineage>
</organism>
<dbReference type="PANTHER" id="PTHR45566">
    <property type="entry name" value="HTH-TYPE TRANSCRIPTIONAL REGULATOR YHJB-RELATED"/>
    <property type="match status" value="1"/>
</dbReference>
<dbReference type="PRINTS" id="PR00038">
    <property type="entry name" value="HTHLUXR"/>
</dbReference>
<dbReference type="InterPro" id="IPR000792">
    <property type="entry name" value="Tscrpt_reg_LuxR_C"/>
</dbReference>
<evidence type="ECO:0000313" key="2">
    <source>
        <dbReference type="EMBL" id="SEE03342.1"/>
    </source>
</evidence>
<accession>A0A1H5FIT7</accession>
<dbReference type="Proteomes" id="UP000182725">
    <property type="component" value="Unassembled WGS sequence"/>
</dbReference>
<dbReference type="InterPro" id="IPR051015">
    <property type="entry name" value="EvgA-like"/>
</dbReference>
<dbReference type="CDD" id="cd06170">
    <property type="entry name" value="LuxR_C_like"/>
    <property type="match status" value="1"/>
</dbReference>
<dbReference type="InterPro" id="IPR011006">
    <property type="entry name" value="CheY-like_superfamily"/>
</dbReference>
<reference evidence="2 3" key="1">
    <citation type="submission" date="2016-10" db="EMBL/GenBank/DDBJ databases">
        <authorList>
            <person name="de Groot N.N."/>
        </authorList>
    </citation>
    <scope>NUCLEOTIDE SEQUENCE [LARGE SCALE GENOMIC DNA]</scope>
    <source>
        <strain evidence="2 3">DSM 22274</strain>
    </source>
</reference>